<accession>A0ABP9BM90</accession>
<proteinExistence type="predicted"/>
<dbReference type="CDD" id="cd04301">
    <property type="entry name" value="NAT_SF"/>
    <property type="match status" value="1"/>
</dbReference>
<comment type="caution">
    <text evidence="4">The sequence shown here is derived from an EMBL/GenBank/DDBJ whole genome shotgun (WGS) entry which is preliminary data.</text>
</comment>
<dbReference type="Gene3D" id="1.10.10.10">
    <property type="entry name" value="Winged helix-like DNA-binding domain superfamily/Winged helix DNA-binding domain"/>
    <property type="match status" value="1"/>
</dbReference>
<dbReference type="InterPro" id="IPR036388">
    <property type="entry name" value="WH-like_DNA-bd_sf"/>
</dbReference>
<evidence type="ECO:0000259" key="3">
    <source>
        <dbReference type="PROSITE" id="PS51186"/>
    </source>
</evidence>
<evidence type="ECO:0000313" key="5">
    <source>
        <dbReference type="Proteomes" id="UP001499959"/>
    </source>
</evidence>
<feature type="domain" description="N-acetyltransferase" evidence="3">
    <location>
        <begin position="164"/>
        <end position="322"/>
    </location>
</feature>
<dbReference type="InterPro" id="IPR000835">
    <property type="entry name" value="HTH_MarR-typ"/>
</dbReference>
<dbReference type="InterPro" id="IPR016181">
    <property type="entry name" value="Acyl_CoA_acyltransferase"/>
</dbReference>
<dbReference type="InterPro" id="IPR000182">
    <property type="entry name" value="GNAT_dom"/>
</dbReference>
<dbReference type="PANTHER" id="PTHR13947">
    <property type="entry name" value="GNAT FAMILY N-ACETYLTRANSFERASE"/>
    <property type="match status" value="1"/>
</dbReference>
<organism evidence="4 5">
    <name type="scientific">Lysobacter hankyongensis</name>
    <dbReference type="NCBI Taxonomy" id="1176535"/>
    <lineage>
        <taxon>Bacteria</taxon>
        <taxon>Pseudomonadati</taxon>
        <taxon>Pseudomonadota</taxon>
        <taxon>Gammaproteobacteria</taxon>
        <taxon>Lysobacterales</taxon>
        <taxon>Lysobacteraceae</taxon>
        <taxon>Lysobacter</taxon>
    </lineage>
</organism>
<feature type="domain" description="HTH marR-type" evidence="2">
    <location>
        <begin position="9"/>
        <end position="145"/>
    </location>
</feature>
<dbReference type="PROSITE" id="PS50995">
    <property type="entry name" value="HTH_MARR_2"/>
    <property type="match status" value="1"/>
</dbReference>
<reference evidence="5" key="1">
    <citation type="journal article" date="2019" name="Int. J. Syst. Evol. Microbiol.">
        <title>The Global Catalogue of Microorganisms (GCM) 10K type strain sequencing project: providing services to taxonomists for standard genome sequencing and annotation.</title>
        <authorList>
            <consortium name="The Broad Institute Genomics Platform"/>
            <consortium name="The Broad Institute Genome Sequencing Center for Infectious Disease"/>
            <person name="Wu L."/>
            <person name="Ma J."/>
        </authorList>
    </citation>
    <scope>NUCLEOTIDE SEQUENCE [LARGE SCALE GENOMIC DNA]</scope>
    <source>
        <strain evidence="5">JCM 18204</strain>
    </source>
</reference>
<keyword evidence="1" id="KW-0808">Transferase</keyword>
<dbReference type="InterPro" id="IPR050769">
    <property type="entry name" value="NAT_camello-type"/>
</dbReference>
<protein>
    <recommendedName>
        <fullName evidence="6">GNAT family N-acetyltransferase</fullName>
    </recommendedName>
</protein>
<dbReference type="Pfam" id="PF00583">
    <property type="entry name" value="Acetyltransf_1"/>
    <property type="match status" value="1"/>
</dbReference>
<dbReference type="SUPFAM" id="SSF55729">
    <property type="entry name" value="Acyl-CoA N-acyltransferases (Nat)"/>
    <property type="match status" value="1"/>
</dbReference>
<dbReference type="PROSITE" id="PS51186">
    <property type="entry name" value="GNAT"/>
    <property type="match status" value="1"/>
</dbReference>
<dbReference type="InterPro" id="IPR036390">
    <property type="entry name" value="WH_DNA-bd_sf"/>
</dbReference>
<gene>
    <name evidence="4" type="ORF">GCM10023307_24190</name>
</gene>
<evidence type="ECO:0000259" key="2">
    <source>
        <dbReference type="PROSITE" id="PS50995"/>
    </source>
</evidence>
<evidence type="ECO:0008006" key="6">
    <source>
        <dbReference type="Google" id="ProtNLM"/>
    </source>
</evidence>
<dbReference type="Gene3D" id="3.40.630.30">
    <property type="match status" value="1"/>
</dbReference>
<keyword evidence="5" id="KW-1185">Reference proteome</keyword>
<dbReference type="PANTHER" id="PTHR13947:SF37">
    <property type="entry name" value="LD18367P"/>
    <property type="match status" value="1"/>
</dbReference>
<sequence>MDYIAQLGLVALGSRMRAVSDRLYATADEVYRLTGLEIQGRWLPLLRILHDRGPQTVGEIADAVGQTHSAVSQLADRLTEQGWLSVQLDPADKRRRRLALTARAETALRTAKPLWRAIEDLFAAHCREHGIDLLHTLATFERALTPSLAADIVARAAASDRNALRIVPFAPALRAHFYRLNEAWLRKYFYVEEIDHRVLSNPETEILQPGGTILFAMLGDDVVGTCALMPDADADDGADGVYELTKMAVDESRQGLGIGRALMEAAIDEFRRRGGRRLFLETNSKLTPAVRLYESMGFEHQPSLKPDSHYARANVYMVWRDPQPAAH</sequence>
<dbReference type="Pfam" id="PF12802">
    <property type="entry name" value="MarR_2"/>
    <property type="match status" value="1"/>
</dbReference>
<evidence type="ECO:0000313" key="4">
    <source>
        <dbReference type="EMBL" id="GAA4797430.1"/>
    </source>
</evidence>
<dbReference type="SUPFAM" id="SSF46785">
    <property type="entry name" value="Winged helix' DNA-binding domain"/>
    <property type="match status" value="1"/>
</dbReference>
<dbReference type="SMART" id="SM00347">
    <property type="entry name" value="HTH_MARR"/>
    <property type="match status" value="1"/>
</dbReference>
<dbReference type="EMBL" id="BAABJE010000012">
    <property type="protein sequence ID" value="GAA4797430.1"/>
    <property type="molecule type" value="Genomic_DNA"/>
</dbReference>
<dbReference type="Proteomes" id="UP001499959">
    <property type="component" value="Unassembled WGS sequence"/>
</dbReference>
<dbReference type="RefSeq" id="WP_345303593.1">
    <property type="nucleotide sequence ID" value="NZ_BAABJE010000012.1"/>
</dbReference>
<name>A0ABP9BM90_9GAMM</name>
<evidence type="ECO:0000256" key="1">
    <source>
        <dbReference type="ARBA" id="ARBA00022679"/>
    </source>
</evidence>